<dbReference type="InterPro" id="IPR032073">
    <property type="entry name" value="FNDC5_C"/>
</dbReference>
<keyword evidence="6" id="KW-0966">Cell projection</keyword>
<evidence type="ECO:0000256" key="10">
    <source>
        <dbReference type="SAM" id="Phobius"/>
    </source>
</evidence>
<dbReference type="SMART" id="SM00028">
    <property type="entry name" value="TPR"/>
    <property type="match status" value="3"/>
</dbReference>
<name>A0A6A4W2E9_AMPAM</name>
<comment type="subcellular location">
    <subcellularLocation>
        <location evidence="1">Cytoplasm</location>
        <location evidence="1">Cytoskeleton</location>
        <location evidence="1">Cilium axoneme</location>
    </subcellularLocation>
</comment>
<evidence type="ECO:0000256" key="5">
    <source>
        <dbReference type="ARBA" id="ARBA00023212"/>
    </source>
</evidence>
<keyword evidence="10" id="KW-0812">Transmembrane</keyword>
<accession>A0A6A4W2E9</accession>
<organism evidence="12 13">
    <name type="scientific">Amphibalanus amphitrite</name>
    <name type="common">Striped barnacle</name>
    <name type="synonym">Balanus amphitrite</name>
    <dbReference type="NCBI Taxonomy" id="1232801"/>
    <lineage>
        <taxon>Eukaryota</taxon>
        <taxon>Metazoa</taxon>
        <taxon>Ecdysozoa</taxon>
        <taxon>Arthropoda</taxon>
        <taxon>Crustacea</taxon>
        <taxon>Multicrustacea</taxon>
        <taxon>Cirripedia</taxon>
        <taxon>Thoracica</taxon>
        <taxon>Thoracicalcarea</taxon>
        <taxon>Balanomorpha</taxon>
        <taxon>Balanoidea</taxon>
        <taxon>Balanidae</taxon>
        <taxon>Amphibalaninae</taxon>
        <taxon>Amphibalanus</taxon>
    </lineage>
</organism>
<dbReference type="InterPro" id="IPR040111">
    <property type="entry name" value="ODAD4"/>
</dbReference>
<evidence type="ECO:0000256" key="8">
    <source>
        <dbReference type="ARBA" id="ARBA00034143"/>
    </source>
</evidence>
<evidence type="ECO:0000256" key="3">
    <source>
        <dbReference type="ARBA" id="ARBA00022737"/>
    </source>
</evidence>
<comment type="caution">
    <text evidence="12">The sequence shown here is derived from an EMBL/GenBank/DDBJ whole genome shotgun (WGS) entry which is preliminary data.</text>
</comment>
<dbReference type="PANTHER" id="PTHR23040:SF1">
    <property type="entry name" value="OUTER DYNEIN ARM-DOCKING COMPLEX SUBUNIT 4"/>
    <property type="match status" value="1"/>
</dbReference>
<dbReference type="Gene3D" id="1.25.40.10">
    <property type="entry name" value="Tetratricopeptide repeat domain"/>
    <property type="match status" value="1"/>
</dbReference>
<dbReference type="Pfam" id="PF16066">
    <property type="entry name" value="DUF4808"/>
    <property type="match status" value="1"/>
</dbReference>
<keyword evidence="13" id="KW-1185">Reference proteome</keyword>
<reference evidence="12 13" key="1">
    <citation type="submission" date="2019-07" db="EMBL/GenBank/DDBJ databases">
        <title>Draft genome assembly of a fouling barnacle, Amphibalanus amphitrite (Darwin, 1854): The first reference genome for Thecostraca.</title>
        <authorList>
            <person name="Kim W."/>
        </authorList>
    </citation>
    <scope>NUCLEOTIDE SEQUENCE [LARGE SCALE GENOMIC DNA]</scope>
    <source>
        <strain evidence="12">SNU_AA5</strain>
        <tissue evidence="12">Soma without cirri and trophi</tissue>
    </source>
</reference>
<evidence type="ECO:0000256" key="9">
    <source>
        <dbReference type="SAM" id="MobiDB-lite"/>
    </source>
</evidence>
<evidence type="ECO:0000256" key="7">
    <source>
        <dbReference type="ARBA" id="ARBA00034139"/>
    </source>
</evidence>
<keyword evidence="10" id="KW-1133">Transmembrane helix</keyword>
<evidence type="ECO:0000313" key="13">
    <source>
        <dbReference type="Proteomes" id="UP000440578"/>
    </source>
</evidence>
<dbReference type="Proteomes" id="UP000440578">
    <property type="component" value="Unassembled WGS sequence"/>
</dbReference>
<dbReference type="PANTHER" id="PTHR23040">
    <property type="match status" value="1"/>
</dbReference>
<feature type="transmembrane region" description="Helical" evidence="10">
    <location>
        <begin position="28"/>
        <end position="50"/>
    </location>
</feature>
<dbReference type="GO" id="GO:0005930">
    <property type="term" value="C:axoneme"/>
    <property type="evidence" value="ECO:0007669"/>
    <property type="project" value="UniProtKB-SubCell"/>
</dbReference>
<dbReference type="AlphaFoldDB" id="A0A6A4W2E9"/>
<dbReference type="EMBL" id="VIIS01001463">
    <property type="protein sequence ID" value="KAF0297870.1"/>
    <property type="molecule type" value="Genomic_DNA"/>
</dbReference>
<protein>
    <recommendedName>
        <fullName evidence="7">Outer dynein arm-docking complex subunit 4</fullName>
    </recommendedName>
    <alternativeName>
        <fullName evidence="8">Tetratricopeptide repeat protein 25</fullName>
    </alternativeName>
</protein>
<evidence type="ECO:0000256" key="6">
    <source>
        <dbReference type="ARBA" id="ARBA00023273"/>
    </source>
</evidence>
<evidence type="ECO:0000256" key="4">
    <source>
        <dbReference type="ARBA" id="ARBA00022803"/>
    </source>
</evidence>
<evidence type="ECO:0000313" key="12">
    <source>
        <dbReference type="EMBL" id="KAF0297870.1"/>
    </source>
</evidence>
<evidence type="ECO:0000256" key="1">
    <source>
        <dbReference type="ARBA" id="ARBA00004430"/>
    </source>
</evidence>
<proteinExistence type="predicted"/>
<keyword evidence="3" id="KW-0677">Repeat</keyword>
<feature type="compositionally biased region" description="Basic and acidic residues" evidence="9">
    <location>
        <begin position="232"/>
        <end position="244"/>
    </location>
</feature>
<evidence type="ECO:0000256" key="2">
    <source>
        <dbReference type="ARBA" id="ARBA00022490"/>
    </source>
</evidence>
<dbReference type="OrthoDB" id="6424355at2759"/>
<feature type="domain" description="Fibronectin type III" evidence="11">
    <location>
        <begin position="25"/>
        <end position="122"/>
    </location>
</feature>
<dbReference type="SUPFAM" id="SSF48452">
    <property type="entry name" value="TPR-like"/>
    <property type="match status" value="1"/>
</dbReference>
<feature type="region of interest" description="Disordered" evidence="9">
    <location>
        <begin position="554"/>
        <end position="586"/>
    </location>
</feature>
<feature type="region of interest" description="Disordered" evidence="9">
    <location>
        <begin position="308"/>
        <end position="393"/>
    </location>
</feature>
<evidence type="ECO:0000259" key="11">
    <source>
        <dbReference type="Pfam" id="PF16066"/>
    </source>
</evidence>
<dbReference type="InterPro" id="IPR011990">
    <property type="entry name" value="TPR-like_helical_dom_sf"/>
</dbReference>
<gene>
    <name evidence="12" type="primary">ttc25_3</name>
    <name evidence="12" type="ORF">FJT64_004734</name>
</gene>
<keyword evidence="10" id="KW-0472">Membrane</keyword>
<sequence length="586" mass="63448">MHLQSTAYDVRGNVSPVEARRLFTAEEVCLVLLVLLLWVAAIALFINRWGKIRMLEPCLPYKLATLGAETPMTVQNSRMNSTEEEPATSPSCRRQLSLMTPAGTQLSAPRRVKSAVDLVSLVMAEQLGAAARGGGGAPAGQPAAPGACGGGAGLGAELGASAGAPDPSESGWSAAVPPGPPCAARASHLWQTAARRGGECQIQVPVQVSADSFCSSPGSERAPPTSRARMVRVSEDDRQGEERTPSSSTLLATLPESVEFGVPLQRTLRPLQRVTKLLSLRTVTAQMQMALAVSSQELQRQEVLHSYVGGADDGSDDEATGGSSRPRGLQKSPSRAAVSYWPPQSWSLLEPQKDEEEPTAGARSRRARPTAPTSAKQRRQRRPRPDEVQVGFTDKNRDVAVTDGHDIKLSLRQCRQVEASVVDIRATWWTYVSEAEKAARRGQHRYACQLFDKCLRMEPPPAAVCRCRVGRSVSCRRLKQLKQALAEARLALEADGGNPRARLALADALYASGELELALVAYWRGLQVRPGLEELRQGTRRCEDRIMRVIGKVPHGKMTVPPGYKSEPTEQEDDDQPTPLQTSESP</sequence>
<dbReference type="InterPro" id="IPR019734">
    <property type="entry name" value="TPR_rpt"/>
</dbReference>
<keyword evidence="2" id="KW-0963">Cytoplasm</keyword>
<keyword evidence="5" id="KW-0206">Cytoskeleton</keyword>
<feature type="region of interest" description="Disordered" evidence="9">
    <location>
        <begin position="212"/>
        <end position="248"/>
    </location>
</feature>
<keyword evidence="4" id="KW-0802">TPR repeat</keyword>